<dbReference type="GO" id="GO:0005975">
    <property type="term" value="P:carbohydrate metabolic process"/>
    <property type="evidence" value="ECO:0007669"/>
    <property type="project" value="InterPro"/>
</dbReference>
<sequence length="380" mass="43740">MSLSSAKLRLLRHLSNMPGWRTPRKILVIESDDWGSVRMPSLNVFHHLQNAGVHVNGSRGKSYNSLDTLASPEDLSALFDTLSSFSDKHGKSCVMTAVCVVANPDFQKIKAHHFTKYFYEPFTHTLNRYYANDDSFMLWLEGFRRSVFVPQFHGREHLNVAEWMRALQRGDRDTHLAFEKGLWGFARKNGHKAVISFQAAFDFYESGDLELQSEAIEEGLSLFYEIFGYQATFFVPPNGPFSRSLEKVVADNGIRFLSTPKIHREPLGFGKSKRVFHWLGQKNLHHQYYLVRNCFFEPWEGQKDWVDSCLKDIETAFAWHKPAVVCSHRVNYIGVHNVVNRDQNLAQLHKLLTGVKRRWPEVEFMASHQLGNVIAGTYGD</sequence>
<comment type="caution">
    <text evidence="1">The sequence shown here is derived from an EMBL/GenBank/DDBJ whole genome shotgun (WGS) entry which is preliminary data.</text>
</comment>
<evidence type="ECO:0000313" key="2">
    <source>
        <dbReference type="Proteomes" id="UP000032900"/>
    </source>
</evidence>
<dbReference type="STRING" id="1236989.JCM15548_14038"/>
<dbReference type="Gene3D" id="3.20.20.370">
    <property type="entry name" value="Glycoside hydrolase/deacetylase"/>
    <property type="match status" value="1"/>
</dbReference>
<proteinExistence type="predicted"/>
<dbReference type="RefSeq" id="WP_062127889.1">
    <property type="nucleotide sequence ID" value="NZ_BAZW01000056.1"/>
</dbReference>
<protein>
    <submittedName>
        <fullName evidence="1">Uncharacterized protein</fullName>
    </submittedName>
</protein>
<evidence type="ECO:0000313" key="1">
    <source>
        <dbReference type="EMBL" id="GAO31651.1"/>
    </source>
</evidence>
<name>A0A0E9M2N2_9BACT</name>
<dbReference type="EMBL" id="BAZW01000056">
    <property type="protein sequence ID" value="GAO31651.1"/>
    <property type="molecule type" value="Genomic_DNA"/>
</dbReference>
<dbReference type="AlphaFoldDB" id="A0A0E9M2N2"/>
<dbReference type="OrthoDB" id="2081174at2"/>
<keyword evidence="2" id="KW-1185">Reference proteome</keyword>
<dbReference type="Proteomes" id="UP000032900">
    <property type="component" value="Unassembled WGS sequence"/>
</dbReference>
<accession>A0A0E9M2N2</accession>
<organism evidence="1 2">
    <name type="scientific">Geofilum rubicundum JCM 15548</name>
    <dbReference type="NCBI Taxonomy" id="1236989"/>
    <lineage>
        <taxon>Bacteria</taxon>
        <taxon>Pseudomonadati</taxon>
        <taxon>Bacteroidota</taxon>
        <taxon>Bacteroidia</taxon>
        <taxon>Marinilabiliales</taxon>
        <taxon>Marinilabiliaceae</taxon>
        <taxon>Geofilum</taxon>
    </lineage>
</organism>
<reference evidence="1 2" key="1">
    <citation type="journal article" date="2015" name="Microbes Environ.">
        <title>Distribution and evolution of nitrogen fixation genes in the phylum bacteroidetes.</title>
        <authorList>
            <person name="Inoue J."/>
            <person name="Oshima K."/>
            <person name="Suda W."/>
            <person name="Sakamoto M."/>
            <person name="Iino T."/>
            <person name="Noda S."/>
            <person name="Hongoh Y."/>
            <person name="Hattori M."/>
            <person name="Ohkuma M."/>
        </authorList>
    </citation>
    <scope>NUCLEOTIDE SEQUENCE [LARGE SCALE GENOMIC DNA]</scope>
    <source>
        <strain evidence="1">JCM 15548</strain>
    </source>
</reference>
<gene>
    <name evidence="1" type="ORF">JCM15548_14038</name>
</gene>
<dbReference type="SUPFAM" id="SSF88713">
    <property type="entry name" value="Glycoside hydrolase/deacetylase"/>
    <property type="match status" value="1"/>
</dbReference>
<dbReference type="InterPro" id="IPR011330">
    <property type="entry name" value="Glyco_hydro/deAcase_b/a-brl"/>
</dbReference>